<dbReference type="Proteomes" id="UP000014062">
    <property type="component" value="Chromosome"/>
</dbReference>
<evidence type="ECO:0000313" key="9">
    <source>
        <dbReference type="EMBL" id="EOY51482.1"/>
    </source>
</evidence>
<organism evidence="9 10">
    <name type="scientific">Streptomyces lividans 1326</name>
    <dbReference type="NCBI Taxonomy" id="1200984"/>
    <lineage>
        <taxon>Bacteria</taxon>
        <taxon>Bacillati</taxon>
        <taxon>Actinomycetota</taxon>
        <taxon>Actinomycetes</taxon>
        <taxon>Kitasatosporales</taxon>
        <taxon>Streptomycetaceae</taxon>
        <taxon>Streptomyces</taxon>
    </lineage>
</organism>
<dbReference type="GO" id="GO:0031177">
    <property type="term" value="F:phosphopantetheine binding"/>
    <property type="evidence" value="ECO:0007669"/>
    <property type="project" value="TreeGrafter"/>
</dbReference>
<dbReference type="GO" id="GO:0044550">
    <property type="term" value="P:secondary metabolite biosynthetic process"/>
    <property type="evidence" value="ECO:0007669"/>
    <property type="project" value="TreeGrafter"/>
</dbReference>
<dbReference type="PANTHER" id="PTHR45527:SF10">
    <property type="entry name" value="PYOCHELIN SYNTHASE PCHF"/>
    <property type="match status" value="1"/>
</dbReference>
<dbReference type="Gene3D" id="3.40.50.980">
    <property type="match status" value="2"/>
</dbReference>
<dbReference type="SUPFAM" id="SSF56801">
    <property type="entry name" value="Acetyl-CoA synthetase-like"/>
    <property type="match status" value="1"/>
</dbReference>
<feature type="compositionally biased region" description="Basic residues" evidence="6">
    <location>
        <begin position="786"/>
        <end position="805"/>
    </location>
</feature>
<evidence type="ECO:0000259" key="8">
    <source>
        <dbReference type="Pfam" id="PF00668"/>
    </source>
</evidence>
<sequence>MEETQRGAGERDPLALLRELAERGVTVRARRGRLSVDAPPDAPRELLDGLTAAKEPVLAAITAHSGLPGPRVAAADPEPRPSGHPFPVTDLQSAYQVGESDFPELATPAYIAHGFEVPGLDTGRWHGALRTVLARHEMLRAAVGPDGRQRVVPLDDGWGPALVDWSHLDAAEARAAFHRERETAAALLPGLTDGPQLGCAVYSARDTAFVLLCLRLFVLDARSIGLLCRDLADAYEGRPFAEPPVAPGYFARYTEALAAHRDSQAHRNAVAHWQRRTPALPGPPTPPALSRPARARFARVRHRLPAPVWAALRERARGAGLSANSVLCAAYAEVLRRWSGRPSFTLTVLVATRAMLAAGPNGTDPAPAACVGNFGSTLLLECDGTGATFAERAEALQRRLMADLPHTWLSGVEVARRARRESPGAAVGSPFVFASGLDEAASDVLPPHLRAEGWELVFKSMHTPQVLLDHQVSEEDGELVCTFDHVAEAFPEGMVDELAAAHADLLRRLAGADAPWTAPHPPPLPGALLAARTAANRTARDLPGGGVLDGLREGAARTPDRVALHGADGRTTYREAADRVGRTAAALTASGTAPGELVGVLARKSPGQYLAALSVVAAGGAYVPLGVDWPPARLDALLARHGIGRVLADAEGARLLAELERPVHVLPLDAPGHPGEPLPLPVPAPDDLAYVIFTSGSTGTPKGVAIPHGGLLNTVQDMVERFGVGPDDRLLSLSELHFDLSAFALFGALCAGATVVVPPCAARPDPDLWAHWVRHSGATVWNHRPGTPRHAPRPPRRRTRRRRPGRTAAGPAQRRLDPARPARPRPAGRAQGRGGRPGRRHRGVHLVQLPRRGPDRPVLEVRAVRAAPRQPALPRPRPGRGLRGRAPLGARRTLHRR</sequence>
<dbReference type="InterPro" id="IPR001242">
    <property type="entry name" value="Condensation_dom"/>
</dbReference>
<proteinExistence type="inferred from homology"/>
<name>A0A7U9DYM8_STRLI</name>
<dbReference type="Pfam" id="PF00501">
    <property type="entry name" value="AMP-binding"/>
    <property type="match status" value="1"/>
</dbReference>
<dbReference type="InterPro" id="IPR020845">
    <property type="entry name" value="AMP-binding_CS"/>
</dbReference>
<evidence type="ECO:0000256" key="6">
    <source>
        <dbReference type="SAM" id="MobiDB-lite"/>
    </source>
</evidence>
<feature type="domain" description="Condensation" evidence="8">
    <location>
        <begin position="118"/>
        <end position="507"/>
    </location>
</feature>
<evidence type="ECO:0000256" key="3">
    <source>
        <dbReference type="ARBA" id="ARBA00016743"/>
    </source>
</evidence>
<comment type="pathway">
    <text evidence="1">Siderophore biosynthesis; mycobactin biosynthesis.</text>
</comment>
<feature type="region of interest" description="Disordered" evidence="6">
    <location>
        <begin position="779"/>
        <end position="845"/>
    </location>
</feature>
<dbReference type="SUPFAM" id="SSF52777">
    <property type="entry name" value="CoA-dependent acyltransferases"/>
    <property type="match status" value="2"/>
</dbReference>
<protein>
    <recommendedName>
        <fullName evidence="3">Phenyloxazoline synthase MbtB</fullName>
    </recommendedName>
    <alternativeName>
        <fullName evidence="5">Mycobactin synthetase protein B</fullName>
    </alternativeName>
</protein>
<dbReference type="GO" id="GO:0016874">
    <property type="term" value="F:ligase activity"/>
    <property type="evidence" value="ECO:0007669"/>
    <property type="project" value="UniProtKB-KW"/>
</dbReference>
<dbReference type="InterPro" id="IPR057737">
    <property type="entry name" value="Condensation_MtbB-like"/>
</dbReference>
<dbReference type="Gene3D" id="3.30.559.30">
    <property type="entry name" value="Nonribosomal peptide synthetase, condensation domain"/>
    <property type="match status" value="1"/>
</dbReference>
<evidence type="ECO:0000259" key="7">
    <source>
        <dbReference type="Pfam" id="PF00501"/>
    </source>
</evidence>
<evidence type="ECO:0000313" key="10">
    <source>
        <dbReference type="Proteomes" id="UP000014062"/>
    </source>
</evidence>
<dbReference type="FunFam" id="3.30.559.30:FF:000006">
    <property type="entry name" value="Yersiniabactin polyketide/non-ribosomal peptide synthetase"/>
    <property type="match status" value="1"/>
</dbReference>
<evidence type="ECO:0000256" key="1">
    <source>
        <dbReference type="ARBA" id="ARBA00005102"/>
    </source>
</evidence>
<keyword evidence="4" id="KW-0436">Ligase</keyword>
<dbReference type="AlphaFoldDB" id="A0A7U9DYM8"/>
<feature type="domain" description="AMP-dependent synthetase/ligase" evidence="7">
    <location>
        <begin position="552"/>
        <end position="783"/>
    </location>
</feature>
<feature type="region of interest" description="Disordered" evidence="6">
    <location>
        <begin position="864"/>
        <end position="897"/>
    </location>
</feature>
<dbReference type="InterPro" id="IPR000873">
    <property type="entry name" value="AMP-dep_synth/lig_dom"/>
</dbReference>
<dbReference type="GO" id="GO:0005737">
    <property type="term" value="C:cytoplasm"/>
    <property type="evidence" value="ECO:0007669"/>
    <property type="project" value="TreeGrafter"/>
</dbReference>
<dbReference type="GO" id="GO:0008610">
    <property type="term" value="P:lipid biosynthetic process"/>
    <property type="evidence" value="ECO:0007669"/>
    <property type="project" value="UniProtKB-ARBA"/>
</dbReference>
<dbReference type="InterPro" id="IPR023213">
    <property type="entry name" value="CAT-like_dom_sf"/>
</dbReference>
<dbReference type="Pfam" id="PF00668">
    <property type="entry name" value="Condensation"/>
    <property type="match status" value="1"/>
</dbReference>
<dbReference type="Gene3D" id="3.30.559.10">
    <property type="entry name" value="Chloramphenicol acetyltransferase-like domain"/>
    <property type="match status" value="1"/>
</dbReference>
<evidence type="ECO:0000256" key="2">
    <source>
        <dbReference type="ARBA" id="ARBA00007380"/>
    </source>
</evidence>
<dbReference type="GO" id="GO:0043041">
    <property type="term" value="P:amino acid activation for nonribosomal peptide biosynthetic process"/>
    <property type="evidence" value="ECO:0007669"/>
    <property type="project" value="TreeGrafter"/>
</dbReference>
<evidence type="ECO:0000256" key="5">
    <source>
        <dbReference type="ARBA" id="ARBA00033440"/>
    </source>
</evidence>
<dbReference type="PROSITE" id="PS00455">
    <property type="entry name" value="AMP_BINDING"/>
    <property type="match status" value="1"/>
</dbReference>
<comment type="similarity">
    <text evidence="2">Belongs to the ATP-dependent AMP-binding enzyme family. MbtB subfamily.</text>
</comment>
<reference evidence="10" key="1">
    <citation type="journal article" date="2013" name="Genome Biol. Evol.">
        <title>The genome sequence of Streptomyces lividans 66 reveals a novel tRNA-dependent peptide biosynthetic system within a metal-related genomic island.</title>
        <authorList>
            <person name="Cruz-Morales P."/>
            <person name="Vijgenboom E."/>
            <person name="Iruegas-Bocardo F."/>
            <person name="Girard G."/>
            <person name="Yanez-Guerra L.A."/>
            <person name="Ramos-Aboites H.E."/>
            <person name="Pernodet J.L."/>
            <person name="Anne J."/>
            <person name="van Wezel G.P."/>
            <person name="Barona-Gomez F."/>
        </authorList>
    </citation>
    <scope>NUCLEOTIDE SEQUENCE [LARGE SCALE GENOMIC DNA]</scope>
    <source>
        <strain evidence="10">1326</strain>
    </source>
</reference>
<accession>A0A7U9DYM8</accession>
<dbReference type="CDD" id="cd19535">
    <property type="entry name" value="Cyc_NRPS"/>
    <property type="match status" value="1"/>
</dbReference>
<dbReference type="PANTHER" id="PTHR45527">
    <property type="entry name" value="NONRIBOSOMAL PEPTIDE SYNTHETASE"/>
    <property type="match status" value="1"/>
</dbReference>
<evidence type="ECO:0000256" key="4">
    <source>
        <dbReference type="ARBA" id="ARBA00022598"/>
    </source>
</evidence>
<gene>
    <name evidence="9" type="ORF">SLI_6776</name>
</gene>
<dbReference type="EMBL" id="CM001889">
    <property type="protein sequence ID" value="EOY51482.1"/>
    <property type="molecule type" value="Genomic_DNA"/>
</dbReference>